<dbReference type="OrthoDB" id="4246416at2"/>
<sequence>MRSPARLVTGTATAAVTVIALGLAAAPSAYADNFGRLEITPATAPPGATVTVNTTACGPKGSGIGDANSLDAGDFELRRGTHKEVLVGQFRVPHDTRPGVYEIVVTCDNGKDAVGDLKVIGGGKHEKPDHQRPSGHVRTGVGGSVEPNSTQVALGVGVIGMAAVGGLWLLRRRTEPGAESGR</sequence>
<gene>
    <name evidence="4" type="ORF">AN221_33355</name>
    <name evidence="5" type="ORF">AN221_33365</name>
</gene>
<reference evidence="4 6" key="1">
    <citation type="journal article" date="2016" name="Front. Microbiol.">
        <title>Comparative Genomics Analysis of Streptomyces Species Reveals Their Adaptation to the Marine Environment and Their Diversity at the Genomic Level.</title>
        <authorList>
            <person name="Tian X."/>
            <person name="Zhang Z."/>
            <person name="Yang T."/>
            <person name="Chen M."/>
            <person name="Li J."/>
            <person name="Chen F."/>
            <person name="Yang J."/>
            <person name="Li W."/>
            <person name="Zhang B."/>
            <person name="Zhang Z."/>
            <person name="Wu J."/>
            <person name="Zhang C."/>
            <person name="Long L."/>
            <person name="Xiao J."/>
        </authorList>
    </citation>
    <scope>NUCLEOTIDE SEQUENCE [LARGE SCALE GENOMIC DNA]</scope>
    <source>
        <strain evidence="4 6">SCSIO M10372</strain>
    </source>
</reference>
<feature type="compositionally biased region" description="Basic and acidic residues" evidence="1">
    <location>
        <begin position="123"/>
        <end position="132"/>
    </location>
</feature>
<dbReference type="EMBL" id="LJGZ01000103">
    <property type="protein sequence ID" value="OEV16463.1"/>
    <property type="molecule type" value="Genomic_DNA"/>
</dbReference>
<proteinExistence type="predicted"/>
<keyword evidence="2" id="KW-0812">Transmembrane</keyword>
<feature type="signal peptide" evidence="3">
    <location>
        <begin position="1"/>
        <end position="31"/>
    </location>
</feature>
<evidence type="ECO:0000256" key="1">
    <source>
        <dbReference type="SAM" id="MobiDB-lite"/>
    </source>
</evidence>
<name>A0A1E7LJQ9_9ACTN</name>
<feature type="region of interest" description="Disordered" evidence="1">
    <location>
        <begin position="121"/>
        <end position="146"/>
    </location>
</feature>
<keyword evidence="6" id="KW-1185">Reference proteome</keyword>
<keyword evidence="3" id="KW-0732">Signal</keyword>
<protein>
    <recommendedName>
        <fullName evidence="7">Sortase</fullName>
    </recommendedName>
</protein>
<keyword evidence="2" id="KW-0472">Membrane</keyword>
<evidence type="ECO:0000313" key="4">
    <source>
        <dbReference type="EMBL" id="OEV16462.1"/>
    </source>
</evidence>
<dbReference type="Proteomes" id="UP000175971">
    <property type="component" value="Unassembled WGS sequence"/>
</dbReference>
<feature type="transmembrane region" description="Helical" evidence="2">
    <location>
        <begin position="152"/>
        <end position="170"/>
    </location>
</feature>
<evidence type="ECO:0000256" key="2">
    <source>
        <dbReference type="SAM" id="Phobius"/>
    </source>
</evidence>
<evidence type="ECO:0008006" key="7">
    <source>
        <dbReference type="Google" id="ProtNLM"/>
    </source>
</evidence>
<dbReference type="EMBL" id="LJGZ01000103">
    <property type="protein sequence ID" value="OEV16462.1"/>
    <property type="molecule type" value="Genomic_DNA"/>
</dbReference>
<organism evidence="4 6">
    <name type="scientific">Streptomyces nanshensis</name>
    <dbReference type="NCBI Taxonomy" id="518642"/>
    <lineage>
        <taxon>Bacteria</taxon>
        <taxon>Bacillati</taxon>
        <taxon>Actinomycetota</taxon>
        <taxon>Actinomycetes</taxon>
        <taxon>Kitasatosporales</taxon>
        <taxon>Streptomycetaceae</taxon>
        <taxon>Streptomyces</taxon>
    </lineage>
</organism>
<comment type="caution">
    <text evidence="4">The sequence shown here is derived from an EMBL/GenBank/DDBJ whole genome shotgun (WGS) entry which is preliminary data.</text>
</comment>
<evidence type="ECO:0000313" key="6">
    <source>
        <dbReference type="Proteomes" id="UP000175971"/>
    </source>
</evidence>
<keyword evidence="2" id="KW-1133">Transmembrane helix</keyword>
<evidence type="ECO:0000256" key="3">
    <source>
        <dbReference type="SAM" id="SignalP"/>
    </source>
</evidence>
<dbReference type="AlphaFoldDB" id="A0A1E7LJQ9"/>
<evidence type="ECO:0000313" key="5">
    <source>
        <dbReference type="EMBL" id="OEV16463.1"/>
    </source>
</evidence>
<feature type="chain" id="PRO_5009197391" description="Sortase" evidence="3">
    <location>
        <begin position="32"/>
        <end position="182"/>
    </location>
</feature>
<accession>A0A1E7LJQ9</accession>
<dbReference type="PATRIC" id="fig|518642.7.peg.2865"/>
<dbReference type="RefSeq" id="WP_070203998.1">
    <property type="nucleotide sequence ID" value="NZ_LJGZ01000103.1"/>
</dbReference>